<dbReference type="InterPro" id="IPR038717">
    <property type="entry name" value="Tc1-like_DDE_dom"/>
</dbReference>
<dbReference type="Gene3D" id="1.10.10.10">
    <property type="entry name" value="Winged helix-like DNA-binding domain superfamily/Winged helix DNA-binding domain"/>
    <property type="match status" value="1"/>
</dbReference>
<dbReference type="SUPFAM" id="SSF46689">
    <property type="entry name" value="Homeodomain-like"/>
    <property type="match status" value="1"/>
</dbReference>
<dbReference type="Pfam" id="PF13358">
    <property type="entry name" value="DDE_3"/>
    <property type="match status" value="1"/>
</dbReference>
<keyword evidence="3" id="KW-1185">Reference proteome</keyword>
<dbReference type="Pfam" id="PF13551">
    <property type="entry name" value="HTH_29"/>
    <property type="match status" value="1"/>
</dbReference>
<name>A0A9W9GUI0_9EURO</name>
<dbReference type="AlphaFoldDB" id="A0A9W9GUI0"/>
<reference evidence="2" key="1">
    <citation type="submission" date="2022-11" db="EMBL/GenBank/DDBJ databases">
        <authorList>
            <person name="Petersen C."/>
        </authorList>
    </citation>
    <scope>NUCLEOTIDE SEQUENCE</scope>
    <source>
        <strain evidence="2">IBT 22155</strain>
    </source>
</reference>
<dbReference type="PANTHER" id="PTHR46068">
    <property type="entry name" value="PROTEIN CBG27172"/>
    <property type="match status" value="1"/>
</dbReference>
<comment type="caution">
    <text evidence="2">The sequence shown here is derived from an EMBL/GenBank/DDBJ whole genome shotgun (WGS) entry which is preliminary data.</text>
</comment>
<proteinExistence type="predicted"/>
<dbReference type="EMBL" id="JAPQKL010000005">
    <property type="protein sequence ID" value="KAJ5130272.1"/>
    <property type="molecule type" value="Genomic_DNA"/>
</dbReference>
<evidence type="ECO:0000313" key="3">
    <source>
        <dbReference type="Proteomes" id="UP001149079"/>
    </source>
</evidence>
<dbReference type="Gene3D" id="3.30.420.10">
    <property type="entry name" value="Ribonuclease H-like superfamily/Ribonuclease H"/>
    <property type="match status" value="1"/>
</dbReference>
<dbReference type="InterPro" id="IPR009057">
    <property type="entry name" value="Homeodomain-like_sf"/>
</dbReference>
<dbReference type="GO" id="GO:0003676">
    <property type="term" value="F:nucleic acid binding"/>
    <property type="evidence" value="ECO:0007669"/>
    <property type="project" value="InterPro"/>
</dbReference>
<dbReference type="Proteomes" id="UP001149079">
    <property type="component" value="Unassembled WGS sequence"/>
</dbReference>
<accession>A0A9W9GUI0</accession>
<feature type="domain" description="Tc1-like transposase DDE" evidence="1">
    <location>
        <begin position="173"/>
        <end position="246"/>
    </location>
</feature>
<gene>
    <name evidence="2" type="ORF">N7515_006311</name>
</gene>
<dbReference type="OrthoDB" id="5151590at2759"/>
<evidence type="ECO:0000313" key="2">
    <source>
        <dbReference type="EMBL" id="KAJ5130272.1"/>
    </source>
</evidence>
<dbReference type="GeneID" id="81406225"/>
<reference evidence="2" key="2">
    <citation type="journal article" date="2023" name="IMA Fungus">
        <title>Comparative genomic study of the Penicillium genus elucidates a diverse pangenome and 15 lateral gene transfer events.</title>
        <authorList>
            <person name="Petersen C."/>
            <person name="Sorensen T."/>
            <person name="Nielsen M.R."/>
            <person name="Sondergaard T.E."/>
            <person name="Sorensen J.L."/>
            <person name="Fitzpatrick D.A."/>
            <person name="Frisvad J.C."/>
            <person name="Nielsen K.L."/>
        </authorList>
    </citation>
    <scope>NUCLEOTIDE SEQUENCE</scope>
    <source>
        <strain evidence="2">IBT 22155</strain>
    </source>
</reference>
<evidence type="ECO:0000259" key="1">
    <source>
        <dbReference type="Pfam" id="PF13358"/>
    </source>
</evidence>
<dbReference type="InterPro" id="IPR036388">
    <property type="entry name" value="WH-like_DNA-bd_sf"/>
</dbReference>
<protein>
    <recommendedName>
        <fullName evidence="1">Tc1-like transposase DDE domain-containing protein</fullName>
    </recommendedName>
</protein>
<organism evidence="2 3">
    <name type="scientific">Penicillium bovifimosum</name>
    <dbReference type="NCBI Taxonomy" id="126998"/>
    <lineage>
        <taxon>Eukaryota</taxon>
        <taxon>Fungi</taxon>
        <taxon>Dikarya</taxon>
        <taxon>Ascomycota</taxon>
        <taxon>Pezizomycotina</taxon>
        <taxon>Eurotiomycetes</taxon>
        <taxon>Eurotiomycetidae</taxon>
        <taxon>Eurotiales</taxon>
        <taxon>Aspergillaceae</taxon>
        <taxon>Penicillium</taxon>
    </lineage>
</organism>
<dbReference type="InterPro" id="IPR036397">
    <property type="entry name" value="RNaseH_sf"/>
</dbReference>
<dbReference type="RefSeq" id="XP_056520651.1">
    <property type="nucleotide sequence ID" value="XM_056667055.1"/>
</dbReference>
<sequence length="304" mass="34855">MERSFGTVISGNRRPNAELSPEQRAAIISKHEDGHKPTELASEFGCARSTIYDTLNRFKQHNAVKSLPRSGCPVKISRRAECQIYRLARRHPNWSYHALRSQLPNPPSKSTIRSILISNWVWRLSSEAYRRDLVNIVPHVRDISQMVWAAIWLGGRSDLVIMERDPSAARNGYTARSYIDALDEGLVPHYTPGTIFQQDNARIHTADIAKSWFESHGIEVVDWPAHSPDMNPIEPVWRMLKLKVFSMFPELIGMGQSEAEWQYFKECLKAAWAALDQAKIDSLILSMPRRLEALRVAKGWYTKY</sequence>
<dbReference type="PANTHER" id="PTHR46068:SF1">
    <property type="entry name" value="TRANSPOSASE IS30-LIKE HTH DOMAIN-CONTAINING PROTEIN"/>
    <property type="match status" value="1"/>
</dbReference>